<feature type="signal peptide" evidence="4">
    <location>
        <begin position="1"/>
        <end position="16"/>
    </location>
</feature>
<dbReference type="AlphaFoldDB" id="A0A653BXR8"/>
<reference evidence="5 6" key="1">
    <citation type="submission" date="2019-01" db="EMBL/GenBank/DDBJ databases">
        <authorList>
            <person name="Sayadi A."/>
        </authorList>
    </citation>
    <scope>NUCLEOTIDE SEQUENCE [LARGE SCALE GENOMIC DNA]</scope>
</reference>
<dbReference type="Proteomes" id="UP000410492">
    <property type="component" value="Unassembled WGS sequence"/>
</dbReference>
<dbReference type="GO" id="GO:0007623">
    <property type="term" value="P:circadian rhythm"/>
    <property type="evidence" value="ECO:0007669"/>
    <property type="project" value="UniProtKB-ARBA"/>
</dbReference>
<keyword evidence="2" id="KW-0090">Biological rhythms</keyword>
<evidence type="ECO:0000313" key="6">
    <source>
        <dbReference type="Proteomes" id="UP000410492"/>
    </source>
</evidence>
<dbReference type="SMART" id="SM00700">
    <property type="entry name" value="JHBP"/>
    <property type="match status" value="1"/>
</dbReference>
<keyword evidence="6" id="KW-1185">Reference proteome</keyword>
<dbReference type="EMBL" id="CAACVG010006338">
    <property type="protein sequence ID" value="VEN40096.1"/>
    <property type="molecule type" value="Genomic_DNA"/>
</dbReference>
<accession>A0A653BXR8</accession>
<dbReference type="PANTHER" id="PTHR11008:SF14">
    <property type="entry name" value="CIRCADIAN CLOCK-CONTROLLED PROTEIN-LIKE PROTEIN"/>
    <property type="match status" value="1"/>
</dbReference>
<evidence type="ECO:0000256" key="1">
    <source>
        <dbReference type="ARBA" id="ARBA00022729"/>
    </source>
</evidence>
<dbReference type="Pfam" id="PF06585">
    <property type="entry name" value="JHBP"/>
    <property type="match status" value="1"/>
</dbReference>
<proteinExistence type="inferred from homology"/>
<organism evidence="5 6">
    <name type="scientific">Callosobruchus maculatus</name>
    <name type="common">Southern cowpea weevil</name>
    <name type="synonym">Pulse bruchid</name>
    <dbReference type="NCBI Taxonomy" id="64391"/>
    <lineage>
        <taxon>Eukaryota</taxon>
        <taxon>Metazoa</taxon>
        <taxon>Ecdysozoa</taxon>
        <taxon>Arthropoda</taxon>
        <taxon>Hexapoda</taxon>
        <taxon>Insecta</taxon>
        <taxon>Pterygota</taxon>
        <taxon>Neoptera</taxon>
        <taxon>Endopterygota</taxon>
        <taxon>Coleoptera</taxon>
        <taxon>Polyphaga</taxon>
        <taxon>Cucujiformia</taxon>
        <taxon>Chrysomeloidea</taxon>
        <taxon>Chrysomelidae</taxon>
        <taxon>Bruchinae</taxon>
        <taxon>Bruchini</taxon>
        <taxon>Callosobruchus</taxon>
    </lineage>
</organism>
<feature type="chain" id="PRO_5024843329" evidence="4">
    <location>
        <begin position="17"/>
        <end position="243"/>
    </location>
</feature>
<dbReference type="Gene3D" id="3.15.10.30">
    <property type="entry name" value="Haemolymph juvenile hormone binding protein"/>
    <property type="match status" value="1"/>
</dbReference>
<evidence type="ECO:0000256" key="2">
    <source>
        <dbReference type="ARBA" id="ARBA00023108"/>
    </source>
</evidence>
<dbReference type="PANTHER" id="PTHR11008">
    <property type="entry name" value="PROTEIN TAKEOUT-LIKE PROTEIN"/>
    <property type="match status" value="1"/>
</dbReference>
<comment type="similarity">
    <text evidence="3">Belongs to the TO family.</text>
</comment>
<dbReference type="InterPro" id="IPR038606">
    <property type="entry name" value="To_sf"/>
</dbReference>
<name>A0A653BXR8_CALMS</name>
<protein>
    <submittedName>
        <fullName evidence="5">Uncharacterized protein</fullName>
    </submittedName>
</protein>
<evidence type="ECO:0000256" key="3">
    <source>
        <dbReference type="ARBA" id="ARBA00060902"/>
    </source>
</evidence>
<dbReference type="FunFam" id="3.15.10.30:FF:000001">
    <property type="entry name" value="Takeout-like protein 1"/>
    <property type="match status" value="1"/>
</dbReference>
<evidence type="ECO:0000256" key="4">
    <source>
        <dbReference type="SAM" id="SignalP"/>
    </source>
</evidence>
<dbReference type="OrthoDB" id="7419171at2759"/>
<gene>
    <name evidence="5" type="ORF">CALMAC_LOCUS4384</name>
</gene>
<dbReference type="GO" id="GO:0005615">
    <property type="term" value="C:extracellular space"/>
    <property type="evidence" value="ECO:0007669"/>
    <property type="project" value="TreeGrafter"/>
</dbReference>
<keyword evidence="1 4" id="KW-0732">Signal</keyword>
<evidence type="ECO:0000313" key="5">
    <source>
        <dbReference type="EMBL" id="VEN40096.1"/>
    </source>
</evidence>
<sequence>MQFIACLVLLFGIVNARKLPSYIKVCHRDDPKVGECVVKNVEAMMPKFSEGIPEMSIPSLNPLMIPAASLNSGGNFKADFTNLKVYGADKFKVKSIDLNLKDKLHLALDLHFDTMRIVTDYKIDGNILVLKLNGHGVMDANLTDISAHASTDAKQYEKNGKTHLGFINSDVNGLVIKKAHFQLDNIFGDNEQLNVQTNQVLNDSAEELIKELAPVITSVTRDIVFGIAEKTLQRYTFDELFPQ</sequence>
<dbReference type="InterPro" id="IPR010562">
    <property type="entry name" value="Haemolymph_juvenile_hormone-bd"/>
</dbReference>